<comment type="subcellular location">
    <subcellularLocation>
        <location evidence="1">Cell membrane</location>
        <topology evidence="1">Multi-pass membrane protein</topology>
    </subcellularLocation>
</comment>
<protein>
    <submittedName>
        <fullName evidence="13">ATP-binding cassette subfamily C protein</fullName>
    </submittedName>
</protein>
<dbReference type="Proteomes" id="UP000542674">
    <property type="component" value="Unassembled WGS sequence"/>
</dbReference>
<keyword evidence="7 13" id="KW-0067">ATP-binding</keyword>
<evidence type="ECO:0000259" key="12">
    <source>
        <dbReference type="PROSITE" id="PS50929"/>
    </source>
</evidence>
<dbReference type="AlphaFoldDB" id="A0A7W7WX55"/>
<keyword evidence="4" id="KW-0997">Cell inner membrane</keyword>
<proteinExistence type="predicted"/>
<reference evidence="13 14" key="1">
    <citation type="submission" date="2020-08" db="EMBL/GenBank/DDBJ databases">
        <title>Sequencing the genomes of 1000 actinobacteria strains.</title>
        <authorList>
            <person name="Klenk H.-P."/>
        </authorList>
    </citation>
    <scope>NUCLEOTIDE SEQUENCE [LARGE SCALE GENOMIC DNA]</scope>
    <source>
        <strain evidence="13 14">DSM 45084</strain>
    </source>
</reference>
<dbReference type="GO" id="GO:0005886">
    <property type="term" value="C:plasma membrane"/>
    <property type="evidence" value="ECO:0007669"/>
    <property type="project" value="UniProtKB-SubCell"/>
</dbReference>
<dbReference type="Gene3D" id="3.40.50.300">
    <property type="entry name" value="P-loop containing nucleotide triphosphate hydrolases"/>
    <property type="match status" value="1"/>
</dbReference>
<evidence type="ECO:0000256" key="9">
    <source>
        <dbReference type="ARBA" id="ARBA00023136"/>
    </source>
</evidence>
<keyword evidence="14" id="KW-1185">Reference proteome</keyword>
<evidence type="ECO:0000256" key="5">
    <source>
        <dbReference type="ARBA" id="ARBA00022692"/>
    </source>
</evidence>
<dbReference type="CDD" id="cd07346">
    <property type="entry name" value="ABC_6TM_exporters"/>
    <property type="match status" value="1"/>
</dbReference>
<evidence type="ECO:0000256" key="8">
    <source>
        <dbReference type="ARBA" id="ARBA00022989"/>
    </source>
</evidence>
<evidence type="ECO:0000256" key="4">
    <source>
        <dbReference type="ARBA" id="ARBA00022519"/>
    </source>
</evidence>
<dbReference type="GO" id="GO:0015421">
    <property type="term" value="F:ABC-type oligopeptide transporter activity"/>
    <property type="evidence" value="ECO:0007669"/>
    <property type="project" value="TreeGrafter"/>
</dbReference>
<keyword evidence="9 10" id="KW-0472">Membrane</keyword>
<evidence type="ECO:0000256" key="7">
    <source>
        <dbReference type="ARBA" id="ARBA00022840"/>
    </source>
</evidence>
<dbReference type="Pfam" id="PF00005">
    <property type="entry name" value="ABC_tran"/>
    <property type="match status" value="1"/>
</dbReference>
<dbReference type="InterPro" id="IPR003593">
    <property type="entry name" value="AAA+_ATPase"/>
</dbReference>
<dbReference type="Gene3D" id="1.20.1560.10">
    <property type="entry name" value="ABC transporter type 1, transmembrane domain"/>
    <property type="match status" value="1"/>
</dbReference>
<evidence type="ECO:0000256" key="2">
    <source>
        <dbReference type="ARBA" id="ARBA00022448"/>
    </source>
</evidence>
<feature type="transmembrane region" description="Helical" evidence="10">
    <location>
        <begin position="243"/>
        <end position="266"/>
    </location>
</feature>
<accession>A0A7W7WX55</accession>
<dbReference type="PROSITE" id="PS50929">
    <property type="entry name" value="ABC_TM1F"/>
    <property type="match status" value="1"/>
</dbReference>
<dbReference type="Pfam" id="PF00664">
    <property type="entry name" value="ABC_membrane"/>
    <property type="match status" value="1"/>
</dbReference>
<dbReference type="InterPro" id="IPR036640">
    <property type="entry name" value="ABC1_TM_sf"/>
</dbReference>
<evidence type="ECO:0000313" key="14">
    <source>
        <dbReference type="Proteomes" id="UP000542674"/>
    </source>
</evidence>
<dbReference type="PANTHER" id="PTHR43394:SF1">
    <property type="entry name" value="ATP-BINDING CASSETTE SUB-FAMILY B MEMBER 10, MITOCHONDRIAL"/>
    <property type="match status" value="1"/>
</dbReference>
<dbReference type="SMART" id="SM00382">
    <property type="entry name" value="AAA"/>
    <property type="match status" value="1"/>
</dbReference>
<keyword evidence="5 10" id="KW-0812">Transmembrane</keyword>
<feature type="transmembrane region" description="Helical" evidence="10">
    <location>
        <begin position="26"/>
        <end position="47"/>
    </location>
</feature>
<dbReference type="RefSeq" id="WP_184670930.1">
    <property type="nucleotide sequence ID" value="NZ_BAABAI010000022.1"/>
</dbReference>
<evidence type="ECO:0000256" key="3">
    <source>
        <dbReference type="ARBA" id="ARBA00022475"/>
    </source>
</evidence>
<gene>
    <name evidence="13" type="ORF">F4559_004081</name>
</gene>
<name>A0A7W7WX55_9PSEU</name>
<feature type="domain" description="ABC transmembrane type-1" evidence="12">
    <location>
        <begin position="28"/>
        <end position="308"/>
    </location>
</feature>
<evidence type="ECO:0000259" key="11">
    <source>
        <dbReference type="PROSITE" id="PS50893"/>
    </source>
</evidence>
<dbReference type="InterPro" id="IPR003439">
    <property type="entry name" value="ABC_transporter-like_ATP-bd"/>
</dbReference>
<dbReference type="InterPro" id="IPR039421">
    <property type="entry name" value="Type_1_exporter"/>
</dbReference>
<feature type="transmembrane region" description="Helical" evidence="10">
    <location>
        <begin position="151"/>
        <end position="179"/>
    </location>
</feature>
<feature type="domain" description="ABC transporter" evidence="11">
    <location>
        <begin position="337"/>
        <end position="570"/>
    </location>
</feature>
<dbReference type="FunFam" id="3.40.50.300:FF:001001">
    <property type="entry name" value="Multidrug ABC transporter ATP-binding protein"/>
    <property type="match status" value="1"/>
</dbReference>
<organism evidence="13 14">
    <name type="scientific">Saccharothrix violaceirubra</name>
    <dbReference type="NCBI Taxonomy" id="413306"/>
    <lineage>
        <taxon>Bacteria</taxon>
        <taxon>Bacillati</taxon>
        <taxon>Actinomycetota</taxon>
        <taxon>Actinomycetes</taxon>
        <taxon>Pseudonocardiales</taxon>
        <taxon>Pseudonocardiaceae</taxon>
        <taxon>Saccharothrix</taxon>
    </lineage>
</organism>
<dbReference type="GO" id="GO:0005524">
    <property type="term" value="F:ATP binding"/>
    <property type="evidence" value="ECO:0007669"/>
    <property type="project" value="UniProtKB-KW"/>
</dbReference>
<dbReference type="GO" id="GO:0016887">
    <property type="term" value="F:ATP hydrolysis activity"/>
    <property type="evidence" value="ECO:0007669"/>
    <property type="project" value="InterPro"/>
</dbReference>
<dbReference type="EMBL" id="JACHJS010000001">
    <property type="protein sequence ID" value="MBB4966722.1"/>
    <property type="molecule type" value="Genomic_DNA"/>
</dbReference>
<evidence type="ECO:0000313" key="13">
    <source>
        <dbReference type="EMBL" id="MBB4966722.1"/>
    </source>
</evidence>
<dbReference type="SUPFAM" id="SSF90123">
    <property type="entry name" value="ABC transporter transmembrane region"/>
    <property type="match status" value="1"/>
</dbReference>
<dbReference type="InterPro" id="IPR027417">
    <property type="entry name" value="P-loop_NTPase"/>
</dbReference>
<evidence type="ECO:0000256" key="1">
    <source>
        <dbReference type="ARBA" id="ARBA00004651"/>
    </source>
</evidence>
<dbReference type="PANTHER" id="PTHR43394">
    <property type="entry name" value="ATP-DEPENDENT PERMEASE MDL1, MITOCHONDRIAL"/>
    <property type="match status" value="1"/>
</dbReference>
<dbReference type="InterPro" id="IPR011527">
    <property type="entry name" value="ABC1_TM_dom"/>
</dbReference>
<keyword evidence="6" id="KW-0547">Nucleotide-binding</keyword>
<keyword evidence="3" id="KW-1003">Cell membrane</keyword>
<evidence type="ECO:0000256" key="10">
    <source>
        <dbReference type="SAM" id="Phobius"/>
    </source>
</evidence>
<sequence length="577" mass="61719">MTERLPVATPRQVRRATRLMLTRGDLSWAVLLNVLAVVASLVAPWLLGRIVDAVERGDVAIVDRLALGVVAAAVAQLVLTRYARYTAHRFGERALAGLRERFVDRVLALPTAVVERTGTGDLLTRSTADVATVGTTLRTAVPEVFTAGLQVAFIVVVVFLLHPVLGLCTLVGLPALWLVTRWYLRRARPAYLAEGEVNSAVAESMAGTAEGARTVEVFGLGARRVREVDDAVDDVYRSRTRTLFLRTVLFPITDLAHALPTFAVLLVGGFGYLRGHLGLGAVVAAGLYVWQLVDPLNRILLWVEQLQSGGAALARLEGVAEAATPPVTPPSPHDDRLRVSAVSYAYVPGRDVLRDVSLEVRPGERLAVVGPSGAGKSTLGKLLAGLDVPREGEVTVGGVAVADLLADGAERHVLLVTQEHHVFTGTLRDNLAMAAPDADDTRMWDALAAVEARWARELPDGLDTSLGADGTRLDAARAQQLALARVLLADPHTLVLDEATAMLDPATARNAERSMAAVLRGRTVIAIAHRLHTAHDADRVAVMEDGRITELGAHDELVAAGGTYAALWRSWQGAEAR</sequence>
<keyword evidence="2" id="KW-0813">Transport</keyword>
<dbReference type="SUPFAM" id="SSF52540">
    <property type="entry name" value="P-loop containing nucleoside triphosphate hydrolases"/>
    <property type="match status" value="1"/>
</dbReference>
<feature type="transmembrane region" description="Helical" evidence="10">
    <location>
        <begin position="59"/>
        <end position="79"/>
    </location>
</feature>
<comment type="caution">
    <text evidence="13">The sequence shown here is derived from an EMBL/GenBank/DDBJ whole genome shotgun (WGS) entry which is preliminary data.</text>
</comment>
<dbReference type="PROSITE" id="PS50893">
    <property type="entry name" value="ABC_TRANSPORTER_2"/>
    <property type="match status" value="1"/>
</dbReference>
<keyword evidence="8 10" id="KW-1133">Transmembrane helix</keyword>
<evidence type="ECO:0000256" key="6">
    <source>
        <dbReference type="ARBA" id="ARBA00022741"/>
    </source>
</evidence>